<evidence type="ECO:0000256" key="3">
    <source>
        <dbReference type="ARBA" id="ARBA00022679"/>
    </source>
</evidence>
<dbReference type="PANTHER" id="PTHR33841">
    <property type="entry name" value="DNA METHYLTRANSFERASE YEEA-RELATED"/>
    <property type="match status" value="1"/>
</dbReference>
<dbReference type="Pfam" id="PF07669">
    <property type="entry name" value="Eco57I"/>
    <property type="match status" value="1"/>
</dbReference>
<evidence type="ECO:0000256" key="5">
    <source>
        <dbReference type="ARBA" id="ARBA00047942"/>
    </source>
</evidence>
<name>A0A162SIG4_9CLOT</name>
<dbReference type="Gene3D" id="3.40.50.150">
    <property type="entry name" value="Vaccinia Virus protein VP39"/>
    <property type="match status" value="1"/>
</dbReference>
<gene>
    <name evidence="7" type="ORF">CLMAG_30720</name>
</gene>
<dbReference type="InterPro" id="IPR029063">
    <property type="entry name" value="SAM-dependent_MTases_sf"/>
</dbReference>
<dbReference type="Proteomes" id="UP000076603">
    <property type="component" value="Unassembled WGS sequence"/>
</dbReference>
<dbReference type="EMBL" id="LWAE01000003">
    <property type="protein sequence ID" value="KZL91313.1"/>
    <property type="molecule type" value="Genomic_DNA"/>
</dbReference>
<dbReference type="REBASE" id="159107">
    <property type="entry name" value="Cma2767ORF30710P"/>
</dbReference>
<dbReference type="GO" id="GO:0009007">
    <property type="term" value="F:site-specific DNA-methyltransferase (adenine-specific) activity"/>
    <property type="evidence" value="ECO:0007669"/>
    <property type="project" value="UniProtKB-EC"/>
</dbReference>
<evidence type="ECO:0000256" key="2">
    <source>
        <dbReference type="ARBA" id="ARBA00022603"/>
    </source>
</evidence>
<sequence length="92" mass="10616">MYIPFIEKGLKILKTNGIMCYIVPNKLTGANYSKQIRSMLSQYSILSFRDYSEIKVFDDANVYPVVFSLKKTKQKFQLVFNYLTSIPTSGPM</sequence>
<evidence type="ECO:0000313" key="8">
    <source>
        <dbReference type="Proteomes" id="UP000076603"/>
    </source>
</evidence>
<keyword evidence="3" id="KW-0808">Transferase</keyword>
<dbReference type="PANTHER" id="PTHR33841:SF1">
    <property type="entry name" value="DNA METHYLTRANSFERASE A"/>
    <property type="match status" value="1"/>
</dbReference>
<dbReference type="EC" id="2.1.1.72" evidence="1"/>
<dbReference type="GO" id="GO:0006304">
    <property type="term" value="P:DNA modification"/>
    <property type="evidence" value="ECO:0007669"/>
    <property type="project" value="InterPro"/>
</dbReference>
<dbReference type="AlphaFoldDB" id="A0A162SIG4"/>
<dbReference type="STRING" id="1121326.CLMAG_30720"/>
<proteinExistence type="predicted"/>
<dbReference type="InterPro" id="IPR011639">
    <property type="entry name" value="MethylTrfase_TaqI-like_dom"/>
</dbReference>
<dbReference type="RefSeq" id="WP_066623865.1">
    <property type="nucleotide sequence ID" value="NZ_FQXL01000008.1"/>
</dbReference>
<protein>
    <recommendedName>
        <fullName evidence="1">site-specific DNA-methyltransferase (adenine-specific)</fullName>
        <ecNumber evidence="1">2.1.1.72</ecNumber>
    </recommendedName>
</protein>
<reference evidence="7 8" key="1">
    <citation type="submission" date="2016-04" db="EMBL/GenBank/DDBJ databases">
        <title>Genome sequence of Clostridium magnum DSM 2767.</title>
        <authorList>
            <person name="Poehlein A."/>
            <person name="Uhlig R."/>
            <person name="Fischer R."/>
            <person name="Bahl H."/>
            <person name="Daniel R."/>
        </authorList>
    </citation>
    <scope>NUCLEOTIDE SEQUENCE [LARGE SCALE GENOMIC DNA]</scope>
    <source>
        <strain evidence="7 8">DSM 2767</strain>
    </source>
</reference>
<comment type="caution">
    <text evidence="7">The sequence shown here is derived from an EMBL/GenBank/DDBJ whole genome shotgun (WGS) entry which is preliminary data.</text>
</comment>
<dbReference type="InterPro" id="IPR050953">
    <property type="entry name" value="N4_N6_ade-DNA_methylase"/>
</dbReference>
<dbReference type="PATRIC" id="fig|1121326.3.peg.3097"/>
<accession>A0A162SIG4</accession>
<evidence type="ECO:0000256" key="1">
    <source>
        <dbReference type="ARBA" id="ARBA00011900"/>
    </source>
</evidence>
<keyword evidence="4" id="KW-0949">S-adenosyl-L-methionine</keyword>
<evidence type="ECO:0000313" key="7">
    <source>
        <dbReference type="EMBL" id="KZL91313.1"/>
    </source>
</evidence>
<comment type="catalytic activity">
    <reaction evidence="5">
        <text>a 2'-deoxyadenosine in DNA + S-adenosyl-L-methionine = an N(6)-methyl-2'-deoxyadenosine in DNA + S-adenosyl-L-homocysteine + H(+)</text>
        <dbReference type="Rhea" id="RHEA:15197"/>
        <dbReference type="Rhea" id="RHEA-COMP:12418"/>
        <dbReference type="Rhea" id="RHEA-COMP:12419"/>
        <dbReference type="ChEBI" id="CHEBI:15378"/>
        <dbReference type="ChEBI" id="CHEBI:57856"/>
        <dbReference type="ChEBI" id="CHEBI:59789"/>
        <dbReference type="ChEBI" id="CHEBI:90615"/>
        <dbReference type="ChEBI" id="CHEBI:90616"/>
        <dbReference type="EC" id="2.1.1.72"/>
    </reaction>
</comment>
<dbReference type="SUPFAM" id="SSF53335">
    <property type="entry name" value="S-adenosyl-L-methionine-dependent methyltransferases"/>
    <property type="match status" value="1"/>
</dbReference>
<keyword evidence="8" id="KW-1185">Reference proteome</keyword>
<evidence type="ECO:0000256" key="4">
    <source>
        <dbReference type="ARBA" id="ARBA00022691"/>
    </source>
</evidence>
<organism evidence="7 8">
    <name type="scientific">Clostridium magnum DSM 2767</name>
    <dbReference type="NCBI Taxonomy" id="1121326"/>
    <lineage>
        <taxon>Bacteria</taxon>
        <taxon>Bacillati</taxon>
        <taxon>Bacillota</taxon>
        <taxon>Clostridia</taxon>
        <taxon>Eubacteriales</taxon>
        <taxon>Clostridiaceae</taxon>
        <taxon>Clostridium</taxon>
    </lineage>
</organism>
<evidence type="ECO:0000259" key="6">
    <source>
        <dbReference type="Pfam" id="PF07669"/>
    </source>
</evidence>
<feature type="domain" description="Type II methyltransferase M.TaqI-like" evidence="6">
    <location>
        <begin position="1"/>
        <end position="57"/>
    </location>
</feature>
<keyword evidence="2 7" id="KW-0489">Methyltransferase</keyword>
<dbReference type="GO" id="GO:0032259">
    <property type="term" value="P:methylation"/>
    <property type="evidence" value="ECO:0007669"/>
    <property type="project" value="UniProtKB-KW"/>
</dbReference>